<reference evidence="1 2" key="2">
    <citation type="journal article" date="2022" name="Mol. Ecol. Resour.">
        <title>The genomes of chicory, endive, great burdock and yacon provide insights into Asteraceae paleo-polyploidization history and plant inulin production.</title>
        <authorList>
            <person name="Fan W."/>
            <person name="Wang S."/>
            <person name="Wang H."/>
            <person name="Wang A."/>
            <person name="Jiang F."/>
            <person name="Liu H."/>
            <person name="Zhao H."/>
            <person name="Xu D."/>
            <person name="Zhang Y."/>
        </authorList>
    </citation>
    <scope>NUCLEOTIDE SEQUENCE [LARGE SCALE GENOMIC DNA]</scope>
    <source>
        <strain evidence="2">cv. Niubang</strain>
    </source>
</reference>
<gene>
    <name evidence="1" type="ORF">L6452_30808</name>
</gene>
<name>A0ACB8ZJN9_ARCLA</name>
<sequence length="89" mass="10586">MATKIDFDFGLHSWARFWFVIDFLFASYLMDIVLLLVFNSFLYLIARGRRRIVGYGFFRTELKGIARGRRRIVGYGFFSNIVERNCNPF</sequence>
<accession>A0ACB8ZJN9</accession>
<dbReference type="Proteomes" id="UP001055879">
    <property type="component" value="Linkage Group LG10"/>
</dbReference>
<organism evidence="1 2">
    <name type="scientific">Arctium lappa</name>
    <name type="common">Greater burdock</name>
    <name type="synonym">Lappa major</name>
    <dbReference type="NCBI Taxonomy" id="4217"/>
    <lineage>
        <taxon>Eukaryota</taxon>
        <taxon>Viridiplantae</taxon>
        <taxon>Streptophyta</taxon>
        <taxon>Embryophyta</taxon>
        <taxon>Tracheophyta</taxon>
        <taxon>Spermatophyta</taxon>
        <taxon>Magnoliopsida</taxon>
        <taxon>eudicotyledons</taxon>
        <taxon>Gunneridae</taxon>
        <taxon>Pentapetalae</taxon>
        <taxon>asterids</taxon>
        <taxon>campanulids</taxon>
        <taxon>Asterales</taxon>
        <taxon>Asteraceae</taxon>
        <taxon>Carduoideae</taxon>
        <taxon>Cardueae</taxon>
        <taxon>Arctiinae</taxon>
        <taxon>Arctium</taxon>
    </lineage>
</organism>
<reference evidence="2" key="1">
    <citation type="journal article" date="2022" name="Mol. Ecol. Resour.">
        <title>The genomes of chicory, endive, great burdock and yacon provide insights into Asteraceae palaeo-polyploidization history and plant inulin production.</title>
        <authorList>
            <person name="Fan W."/>
            <person name="Wang S."/>
            <person name="Wang H."/>
            <person name="Wang A."/>
            <person name="Jiang F."/>
            <person name="Liu H."/>
            <person name="Zhao H."/>
            <person name="Xu D."/>
            <person name="Zhang Y."/>
        </authorList>
    </citation>
    <scope>NUCLEOTIDE SEQUENCE [LARGE SCALE GENOMIC DNA]</scope>
    <source>
        <strain evidence="2">cv. Niubang</strain>
    </source>
</reference>
<comment type="caution">
    <text evidence="1">The sequence shown here is derived from an EMBL/GenBank/DDBJ whole genome shotgun (WGS) entry which is preliminary data.</text>
</comment>
<proteinExistence type="predicted"/>
<keyword evidence="2" id="KW-1185">Reference proteome</keyword>
<dbReference type="EMBL" id="CM042056">
    <property type="protein sequence ID" value="KAI3697711.1"/>
    <property type="molecule type" value="Genomic_DNA"/>
</dbReference>
<evidence type="ECO:0000313" key="1">
    <source>
        <dbReference type="EMBL" id="KAI3697711.1"/>
    </source>
</evidence>
<evidence type="ECO:0000313" key="2">
    <source>
        <dbReference type="Proteomes" id="UP001055879"/>
    </source>
</evidence>
<protein>
    <submittedName>
        <fullName evidence="1">Uncharacterized protein</fullName>
    </submittedName>
</protein>